<reference evidence="1 2" key="1">
    <citation type="submission" date="2018-05" db="EMBL/GenBank/DDBJ databases">
        <title>Comparative genomics of bacterial root endophytes of switchgrass collected from native prairies over two seasons.</title>
        <authorList>
            <person name="Tang Y."/>
        </authorList>
    </citation>
    <scope>NUCLEOTIDE SEQUENCE [LARGE SCALE GENOMIC DNA]</scope>
    <source>
        <strain evidence="1 2">NFIX32</strain>
    </source>
</reference>
<name>A0A318HTV7_BURPY</name>
<evidence type="ECO:0000313" key="1">
    <source>
        <dbReference type="EMBL" id="PXX21924.1"/>
    </source>
</evidence>
<organism evidence="1 2">
    <name type="scientific">Burkholderia pyrrocinia</name>
    <name type="common">Pseudomonas pyrrocinia</name>
    <dbReference type="NCBI Taxonomy" id="60550"/>
    <lineage>
        <taxon>Bacteria</taxon>
        <taxon>Pseudomonadati</taxon>
        <taxon>Pseudomonadota</taxon>
        <taxon>Betaproteobacteria</taxon>
        <taxon>Burkholderiales</taxon>
        <taxon>Burkholderiaceae</taxon>
        <taxon>Burkholderia</taxon>
        <taxon>Burkholderia cepacia complex</taxon>
    </lineage>
</organism>
<protein>
    <recommendedName>
        <fullName evidence="3">Type III secretion protein</fullName>
    </recommendedName>
</protein>
<sequence>MYEQLETVAAELNDLQGYLDRAMGSNHDDRLCDALDAAAHECLIATAETDLDRQRLASLHHGFLAAKRIVQSLLETGSTARA</sequence>
<evidence type="ECO:0008006" key="3">
    <source>
        <dbReference type="Google" id="ProtNLM"/>
    </source>
</evidence>
<gene>
    <name evidence="1" type="ORF">NA66_104413</name>
</gene>
<evidence type="ECO:0000313" key="2">
    <source>
        <dbReference type="Proteomes" id="UP000247755"/>
    </source>
</evidence>
<dbReference type="RefSeq" id="WP_072445264.1">
    <property type="nucleotide sequence ID" value="NZ_QJJY01000044.1"/>
</dbReference>
<dbReference type="AlphaFoldDB" id="A0A318HTV7"/>
<proteinExistence type="predicted"/>
<dbReference type="Proteomes" id="UP000247755">
    <property type="component" value="Unassembled WGS sequence"/>
</dbReference>
<accession>A0A318HTV7</accession>
<comment type="caution">
    <text evidence="1">The sequence shown here is derived from an EMBL/GenBank/DDBJ whole genome shotgun (WGS) entry which is preliminary data.</text>
</comment>
<dbReference type="EMBL" id="QJJY01000044">
    <property type="protein sequence ID" value="PXX21924.1"/>
    <property type="molecule type" value="Genomic_DNA"/>
</dbReference>